<dbReference type="AlphaFoldDB" id="A0A6T2DYC2"/>
<dbReference type="EMBL" id="HBJA01101405">
    <property type="protein sequence ID" value="CAE0823724.1"/>
    <property type="molecule type" value="Transcribed_RNA"/>
</dbReference>
<protein>
    <submittedName>
        <fullName evidence="2">Uncharacterized protein</fullName>
    </submittedName>
</protein>
<evidence type="ECO:0000313" key="2">
    <source>
        <dbReference type="EMBL" id="CAE0823726.1"/>
    </source>
</evidence>
<name>A0A6T2DYC2_9EUGL</name>
<gene>
    <name evidence="1" type="ORF">EGYM00163_LOCUS34927</name>
    <name evidence="2" type="ORF">EGYM00163_LOCUS34929</name>
</gene>
<dbReference type="EMBL" id="HBJA01101407">
    <property type="protein sequence ID" value="CAE0823726.1"/>
    <property type="molecule type" value="Transcribed_RNA"/>
</dbReference>
<organism evidence="2">
    <name type="scientific">Eutreptiella gymnastica</name>
    <dbReference type="NCBI Taxonomy" id="73025"/>
    <lineage>
        <taxon>Eukaryota</taxon>
        <taxon>Discoba</taxon>
        <taxon>Euglenozoa</taxon>
        <taxon>Euglenida</taxon>
        <taxon>Spirocuta</taxon>
        <taxon>Euglenophyceae</taxon>
        <taxon>Eutreptiales</taxon>
        <taxon>Eutreptiaceae</taxon>
        <taxon>Eutreptiella</taxon>
    </lineage>
</organism>
<reference evidence="2" key="1">
    <citation type="submission" date="2021-01" db="EMBL/GenBank/DDBJ databases">
        <authorList>
            <person name="Corre E."/>
            <person name="Pelletier E."/>
            <person name="Niang G."/>
            <person name="Scheremetjew M."/>
            <person name="Finn R."/>
            <person name="Kale V."/>
            <person name="Holt S."/>
            <person name="Cochrane G."/>
            <person name="Meng A."/>
            <person name="Brown T."/>
            <person name="Cohen L."/>
        </authorList>
    </citation>
    <scope>NUCLEOTIDE SEQUENCE</scope>
    <source>
        <strain evidence="2">CCMP1594</strain>
    </source>
</reference>
<sequence length="363" mass="40592">MVASSSSSHATMALQLGSIPCQQVARLHDPPCSPVREFFAGEHPQLEGMDLDIQADRRVHIERERWVDSAGLPHEFVSFTSEPAAQLAQFQQLVHEVQLQGHINSVLHGGIQNIYGNLETITRGLHDAYQDDLATRHNLNILSSNFNDHVRGFDEVLRPYLAGLEHSIQSRVHFDDYNARIASVESRLGHFALVDRQISWVRRHIYGMLGDDPPPSTPLINDANFVPLTRSLTNRLDALEIGSSQLRASQSLMDESLELRLNELRLEFREQIASVRTQISSHLPTPASCPTGDSNEWRTCFEQFRSQLLGDYESFKQHVNQGKRTHVSSGDEALKKLQLGLSSLRSTRTPSGCGPFARASGCT</sequence>
<accession>A0A6T2DYC2</accession>
<evidence type="ECO:0000313" key="1">
    <source>
        <dbReference type="EMBL" id="CAE0823724.1"/>
    </source>
</evidence>
<proteinExistence type="predicted"/>